<evidence type="ECO:0000313" key="2">
    <source>
        <dbReference type="EMBL" id="KAK5836787.1"/>
    </source>
</evidence>
<protein>
    <recommendedName>
        <fullName evidence="1">Aminotransferase-like plant mobile domain-containing protein</fullName>
    </recommendedName>
</protein>
<sequence>MTRIRTKPEQNPTRCHRWGRTTDHHWSCLLERRHTPSHVVFTGDTSVACQRWDGSDGMPCQGPYRALRGRVNGLGYPSDERLMPYLELAGFGLAALIRTWGSAVLAMLYRELCRTTKPNAVDIGGCLILLQSWAFYQMQFLASVRHQAYVFPLSIVVPSHMHWIGAYEPELKLEAELEPEPEPKWSHIHSENSSYHPKLRVNDYFPGSSGLRYNSSFDIFSPVPSQYNTPPDLYPLYYSTPLGSYPP</sequence>
<gene>
    <name evidence="2" type="ORF">PVK06_012588</name>
</gene>
<dbReference type="PANTHER" id="PTHR46033">
    <property type="entry name" value="PROTEIN MAIN-LIKE 2"/>
    <property type="match status" value="1"/>
</dbReference>
<dbReference type="Pfam" id="PF10536">
    <property type="entry name" value="PMD"/>
    <property type="match status" value="1"/>
</dbReference>
<name>A0ABR0QBX1_GOSAR</name>
<evidence type="ECO:0000313" key="3">
    <source>
        <dbReference type="Proteomes" id="UP001358586"/>
    </source>
</evidence>
<dbReference type="EMBL" id="JARKNE010000004">
    <property type="protein sequence ID" value="KAK5836787.1"/>
    <property type="molecule type" value="Genomic_DNA"/>
</dbReference>
<feature type="domain" description="Aminotransferase-like plant mobile" evidence="1">
    <location>
        <begin position="99"/>
        <end position="145"/>
    </location>
</feature>
<dbReference type="InterPro" id="IPR044824">
    <property type="entry name" value="MAIN-like"/>
</dbReference>
<dbReference type="Proteomes" id="UP001358586">
    <property type="component" value="Chromosome 4"/>
</dbReference>
<accession>A0ABR0QBX1</accession>
<dbReference type="PANTHER" id="PTHR46033:SF8">
    <property type="entry name" value="PROTEIN MAINTENANCE OF MERISTEMS-LIKE"/>
    <property type="match status" value="1"/>
</dbReference>
<keyword evidence="3" id="KW-1185">Reference proteome</keyword>
<reference evidence="2 3" key="1">
    <citation type="submission" date="2023-03" db="EMBL/GenBank/DDBJ databases">
        <title>WGS of Gossypium arboreum.</title>
        <authorList>
            <person name="Yu D."/>
        </authorList>
    </citation>
    <scope>NUCLEOTIDE SEQUENCE [LARGE SCALE GENOMIC DNA]</scope>
    <source>
        <tissue evidence="2">Leaf</tissue>
    </source>
</reference>
<organism evidence="2 3">
    <name type="scientific">Gossypium arboreum</name>
    <name type="common">Tree cotton</name>
    <name type="synonym">Gossypium nanking</name>
    <dbReference type="NCBI Taxonomy" id="29729"/>
    <lineage>
        <taxon>Eukaryota</taxon>
        <taxon>Viridiplantae</taxon>
        <taxon>Streptophyta</taxon>
        <taxon>Embryophyta</taxon>
        <taxon>Tracheophyta</taxon>
        <taxon>Spermatophyta</taxon>
        <taxon>Magnoliopsida</taxon>
        <taxon>eudicotyledons</taxon>
        <taxon>Gunneridae</taxon>
        <taxon>Pentapetalae</taxon>
        <taxon>rosids</taxon>
        <taxon>malvids</taxon>
        <taxon>Malvales</taxon>
        <taxon>Malvaceae</taxon>
        <taxon>Malvoideae</taxon>
        <taxon>Gossypium</taxon>
    </lineage>
</organism>
<comment type="caution">
    <text evidence="2">The sequence shown here is derived from an EMBL/GenBank/DDBJ whole genome shotgun (WGS) entry which is preliminary data.</text>
</comment>
<evidence type="ECO:0000259" key="1">
    <source>
        <dbReference type="Pfam" id="PF10536"/>
    </source>
</evidence>
<proteinExistence type="predicted"/>
<dbReference type="InterPro" id="IPR019557">
    <property type="entry name" value="AminoTfrase-like_pln_mobile"/>
</dbReference>